<dbReference type="InterPro" id="IPR002347">
    <property type="entry name" value="SDR_fam"/>
</dbReference>
<dbReference type="RefSeq" id="WP_015779021.1">
    <property type="nucleotide sequence ID" value="NC_013169.1"/>
</dbReference>
<dbReference type="KEGG" id="kse:Ksed_10310"/>
<dbReference type="PRINTS" id="PR00081">
    <property type="entry name" value="GDHRDH"/>
</dbReference>
<dbReference type="AlphaFoldDB" id="C7NGG8"/>
<evidence type="ECO:0000256" key="2">
    <source>
        <dbReference type="ARBA" id="ARBA00023002"/>
    </source>
</evidence>
<dbReference type="InterPro" id="IPR020904">
    <property type="entry name" value="Sc_DH/Rdtase_CS"/>
</dbReference>
<dbReference type="InterPro" id="IPR036291">
    <property type="entry name" value="NAD(P)-bd_dom_sf"/>
</dbReference>
<dbReference type="PROSITE" id="PS00061">
    <property type="entry name" value="ADH_SHORT"/>
    <property type="match status" value="1"/>
</dbReference>
<accession>C7NGG8</accession>
<dbReference type="Pfam" id="PF00106">
    <property type="entry name" value="adh_short"/>
    <property type="match status" value="1"/>
</dbReference>
<dbReference type="EMBL" id="CP001686">
    <property type="protein sequence ID" value="ACV06076.1"/>
    <property type="molecule type" value="Genomic_DNA"/>
</dbReference>
<evidence type="ECO:0000256" key="3">
    <source>
        <dbReference type="RuleBase" id="RU000363"/>
    </source>
</evidence>
<dbReference type="PRINTS" id="PR00080">
    <property type="entry name" value="SDRFAMILY"/>
</dbReference>
<dbReference type="GO" id="GO:0003858">
    <property type="term" value="F:3-hydroxybutyrate dehydrogenase activity"/>
    <property type="evidence" value="ECO:0007669"/>
    <property type="project" value="InterPro"/>
</dbReference>
<dbReference type="FunFam" id="3.40.50.720:FF:000084">
    <property type="entry name" value="Short-chain dehydrogenase reductase"/>
    <property type="match status" value="1"/>
</dbReference>
<evidence type="ECO:0000313" key="4">
    <source>
        <dbReference type="EMBL" id="ACV06076.1"/>
    </source>
</evidence>
<organism evidence="4 5">
    <name type="scientific">Kytococcus sedentarius (strain ATCC 14392 / DSM 20547 / JCM 11482 / CCUG 33030 / NBRC 15357 / NCTC 11040 / CCM 314 / 541)</name>
    <name type="common">Micrococcus sedentarius</name>
    <dbReference type="NCBI Taxonomy" id="478801"/>
    <lineage>
        <taxon>Bacteria</taxon>
        <taxon>Bacillati</taxon>
        <taxon>Actinomycetota</taxon>
        <taxon>Actinomycetes</taxon>
        <taxon>Micrococcales</taxon>
        <taxon>Kytococcaceae</taxon>
        <taxon>Kytococcus</taxon>
    </lineage>
</organism>
<dbReference type="InterPro" id="IPR050259">
    <property type="entry name" value="SDR"/>
</dbReference>
<dbReference type="HOGENOM" id="CLU_010194_1_0_11"/>
<dbReference type="GO" id="GO:0032787">
    <property type="term" value="P:monocarboxylic acid metabolic process"/>
    <property type="evidence" value="ECO:0007669"/>
    <property type="project" value="UniProtKB-ARBA"/>
</dbReference>
<reference evidence="4 5" key="1">
    <citation type="journal article" date="2009" name="Stand. Genomic Sci.">
        <title>Complete genome sequence of Kytococcus sedentarius type strain (541).</title>
        <authorList>
            <person name="Sims D."/>
            <person name="Brettin T."/>
            <person name="Detter J.C."/>
            <person name="Han C."/>
            <person name="Lapidus A."/>
            <person name="Copeland A."/>
            <person name="Glavina Del Rio T."/>
            <person name="Nolan M."/>
            <person name="Chen F."/>
            <person name="Lucas S."/>
            <person name="Tice H."/>
            <person name="Cheng J.F."/>
            <person name="Bruce D."/>
            <person name="Goodwin L."/>
            <person name="Pitluck S."/>
            <person name="Ovchinnikova G."/>
            <person name="Pati A."/>
            <person name="Ivanova N."/>
            <person name="Mavrommatis K."/>
            <person name="Chen A."/>
            <person name="Palaniappan K."/>
            <person name="D'haeseleer P."/>
            <person name="Chain P."/>
            <person name="Bristow J."/>
            <person name="Eisen J.A."/>
            <person name="Markowitz V."/>
            <person name="Hugenholtz P."/>
            <person name="Schneider S."/>
            <person name="Goker M."/>
            <person name="Pukall R."/>
            <person name="Kyrpides N.C."/>
            <person name="Klenk H.P."/>
        </authorList>
    </citation>
    <scope>NUCLEOTIDE SEQUENCE [LARGE SCALE GENOMIC DNA]</scope>
    <source>
        <strain evidence="5">ATCC 14392 / DSM 20547 / JCM 11482 / CCUG 33030 / NBRC 15357 / NCTC 11040 / CCM 314 / 541</strain>
    </source>
</reference>
<keyword evidence="2" id="KW-0560">Oxidoreductase</keyword>
<dbReference type="PANTHER" id="PTHR42879:SF2">
    <property type="entry name" value="3-OXOACYL-[ACYL-CARRIER-PROTEIN] REDUCTASE FABG"/>
    <property type="match status" value="1"/>
</dbReference>
<dbReference type="NCBIfam" id="TIGR01963">
    <property type="entry name" value="PHB_DH"/>
    <property type="match status" value="1"/>
</dbReference>
<evidence type="ECO:0000256" key="1">
    <source>
        <dbReference type="ARBA" id="ARBA00006484"/>
    </source>
</evidence>
<gene>
    <name evidence="4" type="ordered locus">Ksed_10310</name>
</gene>
<keyword evidence="5" id="KW-1185">Reference proteome</keyword>
<name>C7NGG8_KYTSD</name>
<dbReference type="InterPro" id="IPR011294">
    <property type="entry name" value="3-OHbutyrate_DH"/>
</dbReference>
<dbReference type="Gene3D" id="3.40.50.720">
    <property type="entry name" value="NAD(P)-binding Rossmann-like Domain"/>
    <property type="match status" value="1"/>
</dbReference>
<dbReference type="STRING" id="478801.Ksed_10310"/>
<proteinExistence type="inferred from homology"/>
<comment type="similarity">
    <text evidence="1 3">Belongs to the short-chain dehydrogenases/reductases (SDR) family.</text>
</comment>
<protein>
    <submittedName>
        <fullName evidence="4">3-hydroxybutyrate dehydrogenase</fullName>
    </submittedName>
</protein>
<dbReference type="NCBIfam" id="NF009093">
    <property type="entry name" value="PRK12429.1"/>
    <property type="match status" value="1"/>
</dbReference>
<sequence length="263" mass="27402">MDTSPASSPSPHLLAGKRALVTGGAGGLGSGIATALAGAGAHVVLADINGEKLAEVVARIEADGGTAEAWELDLSDSGALAELSLEVDVLVNNAGIQHVQPLHEFDVARWELIQKLMLTAPFLLTRAALPHMYDAGWGRIINISSAHGLRASEYKSAYVSAKHGLEGLSKVTALEGAPHGVTSNCINPGYVWTPLVEQQIKDQAASHDMTEDEVAEKVLLKKQALKEFASVEAIANAALFLCGPHSSSMTGANLVIDGGWSAQ</sequence>
<dbReference type="eggNOG" id="COG1028">
    <property type="taxonomic scope" value="Bacteria"/>
</dbReference>
<dbReference type="Proteomes" id="UP000006666">
    <property type="component" value="Chromosome"/>
</dbReference>
<dbReference type="SUPFAM" id="SSF51735">
    <property type="entry name" value="NAD(P)-binding Rossmann-fold domains"/>
    <property type="match status" value="1"/>
</dbReference>
<evidence type="ECO:0000313" key="5">
    <source>
        <dbReference type="Proteomes" id="UP000006666"/>
    </source>
</evidence>
<dbReference type="PANTHER" id="PTHR42879">
    <property type="entry name" value="3-OXOACYL-(ACYL-CARRIER-PROTEIN) REDUCTASE"/>
    <property type="match status" value="1"/>
</dbReference>